<keyword evidence="11" id="KW-1185">Reference proteome</keyword>
<dbReference type="InterPro" id="IPR001444">
    <property type="entry name" value="Flag_bb_rod_N"/>
</dbReference>
<keyword evidence="10" id="KW-0966">Cell projection</keyword>
<evidence type="ECO:0000256" key="1">
    <source>
        <dbReference type="ARBA" id="ARBA00004117"/>
    </source>
</evidence>
<dbReference type="NCBIfam" id="NF004238">
    <property type="entry name" value="PRK05682.1-1"/>
    <property type="match status" value="1"/>
</dbReference>
<dbReference type="Pfam" id="PF06429">
    <property type="entry name" value="Flg_bbr_C"/>
    <property type="match status" value="1"/>
</dbReference>
<keyword evidence="10" id="KW-0969">Cilium</keyword>
<reference evidence="10 11" key="1">
    <citation type="submission" date="2024-04" db="EMBL/GenBank/DDBJ databases">
        <title>Draft genome sequence of Sessilibacter corallicola NBRC 116591.</title>
        <authorList>
            <person name="Miyakawa T."/>
            <person name="Kusuya Y."/>
            <person name="Miura T."/>
        </authorList>
    </citation>
    <scope>NUCLEOTIDE SEQUENCE [LARGE SCALE GENOMIC DNA]</scope>
    <source>
        <strain evidence="10 11">KU-00831-HH</strain>
    </source>
</reference>
<comment type="caution">
    <text evidence="10">The sequence shown here is derived from an EMBL/GenBank/DDBJ whole genome shotgun (WGS) entry which is preliminary data.</text>
</comment>
<dbReference type="InterPro" id="IPR011491">
    <property type="entry name" value="FlgE_D2"/>
</dbReference>
<evidence type="ECO:0000256" key="2">
    <source>
        <dbReference type="ARBA" id="ARBA00009677"/>
    </source>
</evidence>
<dbReference type="Proteomes" id="UP001465153">
    <property type="component" value="Unassembled WGS sequence"/>
</dbReference>
<dbReference type="NCBIfam" id="TIGR03506">
    <property type="entry name" value="FlgEFG_subfam"/>
    <property type="match status" value="1"/>
</dbReference>
<comment type="subcellular location">
    <subcellularLocation>
        <location evidence="1 5">Bacterial flagellum basal body</location>
    </subcellularLocation>
</comment>
<dbReference type="PANTHER" id="PTHR30435:SF1">
    <property type="entry name" value="FLAGELLAR HOOK PROTEIN FLGE"/>
    <property type="match status" value="1"/>
</dbReference>
<feature type="domain" description="Flagellar hook protein FlgE D2" evidence="8">
    <location>
        <begin position="160"/>
        <end position="301"/>
    </location>
</feature>
<organism evidence="10 11">
    <name type="scientific">Sessilibacter corallicola</name>
    <dbReference type="NCBI Taxonomy" id="2904075"/>
    <lineage>
        <taxon>Bacteria</taxon>
        <taxon>Pseudomonadati</taxon>
        <taxon>Pseudomonadota</taxon>
        <taxon>Gammaproteobacteria</taxon>
        <taxon>Cellvibrionales</taxon>
        <taxon>Cellvibrionaceae</taxon>
        <taxon>Sessilibacter</taxon>
    </lineage>
</organism>
<evidence type="ECO:0000256" key="5">
    <source>
        <dbReference type="RuleBase" id="RU362116"/>
    </source>
</evidence>
<evidence type="ECO:0000256" key="3">
    <source>
        <dbReference type="ARBA" id="ARBA00019015"/>
    </source>
</evidence>
<sequence>MSFNIGLSGIRAANIDLEVTGNNISNASTIGFKESRTEFGDIYANSLFGSGSFEVGDGVRVADVAQIFDQGNLAYTENELDMAISGEGFFIIEDAGELNYTRDGTFGLDDNGFVINNTGGTVQGFGADENNNIVGVLTDLRISTDNIPPQQTGRVDWILNLDASLEAPLVTPFDATDASTYNSATSVTLYDALGVSHTLTQYFVQNTAAAGSSQWQSYSFIDGVAVNPDAMGNAIPNILDFDTTGNLIAVDGVAGGTTFAITNWTPPEATDAAIGDLIIDYRGTTQFGSDFGVTDVEQNGFATGRLSGLEIDAEGIIFARFTNGQSSIIGQVALAEFTNTQGLEPVGNNSWAQTFRSGEPNVGAPGSAALGLINSGALEESNTDLTEQLVQLIIAQRNYQANSKTVETADQVTQTIINIR</sequence>
<dbReference type="PANTHER" id="PTHR30435">
    <property type="entry name" value="FLAGELLAR PROTEIN"/>
    <property type="match status" value="1"/>
</dbReference>
<evidence type="ECO:0000256" key="4">
    <source>
        <dbReference type="ARBA" id="ARBA00023143"/>
    </source>
</evidence>
<dbReference type="Gene3D" id="2.60.98.20">
    <property type="entry name" value="Flagellar hook protein FlgE"/>
    <property type="match status" value="1"/>
</dbReference>
<dbReference type="InterPro" id="IPR020013">
    <property type="entry name" value="Flagellar_FlgE/F/G"/>
</dbReference>
<accession>A0ABQ0AE23</accession>
<name>A0ABQ0AE23_9GAMM</name>
<feature type="domain" description="Flagellar basal-body/hook protein C-terminal" evidence="7">
    <location>
        <begin position="375"/>
        <end position="419"/>
    </location>
</feature>
<dbReference type="Pfam" id="PF00460">
    <property type="entry name" value="Flg_bb_rod"/>
    <property type="match status" value="1"/>
</dbReference>
<evidence type="ECO:0000313" key="11">
    <source>
        <dbReference type="Proteomes" id="UP001465153"/>
    </source>
</evidence>
<dbReference type="Pfam" id="PF07559">
    <property type="entry name" value="FlgE_D2"/>
    <property type="match status" value="1"/>
</dbReference>
<dbReference type="InterPro" id="IPR037058">
    <property type="entry name" value="Falgellar_hook_FlgE_sf"/>
</dbReference>
<evidence type="ECO:0000259" key="9">
    <source>
        <dbReference type="Pfam" id="PF22692"/>
    </source>
</evidence>
<protein>
    <recommendedName>
        <fullName evidence="3 5">Flagellar hook protein FlgE</fullName>
    </recommendedName>
</protein>
<dbReference type="InterPro" id="IPR010930">
    <property type="entry name" value="Flg_bb/hook_C_dom"/>
</dbReference>
<evidence type="ECO:0000259" key="8">
    <source>
        <dbReference type="Pfam" id="PF07559"/>
    </source>
</evidence>
<feature type="domain" description="Flagellar hook protein FlgE/F/G-like D1" evidence="9">
    <location>
        <begin position="83"/>
        <end position="132"/>
    </location>
</feature>
<evidence type="ECO:0000259" key="6">
    <source>
        <dbReference type="Pfam" id="PF00460"/>
    </source>
</evidence>
<dbReference type="InterPro" id="IPR037925">
    <property type="entry name" value="FlgE/F/G-like"/>
</dbReference>
<dbReference type="Pfam" id="PF22692">
    <property type="entry name" value="LlgE_F_G_D1"/>
    <property type="match status" value="1"/>
</dbReference>
<gene>
    <name evidence="10" type="primary">flgE</name>
    <name evidence="10" type="ORF">NBRC116591_37120</name>
</gene>
<dbReference type="SUPFAM" id="SSF117143">
    <property type="entry name" value="Flagellar hook protein flgE"/>
    <property type="match status" value="1"/>
</dbReference>
<proteinExistence type="inferred from homology"/>
<comment type="similarity">
    <text evidence="2 5">Belongs to the flagella basal body rod proteins family.</text>
</comment>
<keyword evidence="4 5" id="KW-0975">Bacterial flagellum</keyword>
<dbReference type="InterPro" id="IPR053967">
    <property type="entry name" value="LlgE_F_G-like_D1"/>
</dbReference>
<dbReference type="RefSeq" id="WP_233090111.1">
    <property type="nucleotide sequence ID" value="NZ_BAABWN010000016.1"/>
</dbReference>
<dbReference type="EMBL" id="BAABWN010000016">
    <property type="protein sequence ID" value="GAA6169900.1"/>
    <property type="molecule type" value="Genomic_DNA"/>
</dbReference>
<feature type="domain" description="Flagellar basal body rod protein N-terminal" evidence="6">
    <location>
        <begin position="4"/>
        <end position="33"/>
    </location>
</feature>
<evidence type="ECO:0000259" key="7">
    <source>
        <dbReference type="Pfam" id="PF06429"/>
    </source>
</evidence>
<evidence type="ECO:0000313" key="10">
    <source>
        <dbReference type="EMBL" id="GAA6169900.1"/>
    </source>
</evidence>
<keyword evidence="10" id="KW-0282">Flagellum</keyword>
<comment type="function">
    <text evidence="5">A flexible structure which links the flagellar filament to the drive apparatus in the basal body.</text>
</comment>